<dbReference type="GO" id="GO:0006310">
    <property type="term" value="P:DNA recombination"/>
    <property type="evidence" value="ECO:0007669"/>
    <property type="project" value="UniProtKB-KW"/>
</dbReference>
<keyword evidence="1" id="KW-0227">DNA damage</keyword>
<keyword evidence="1" id="KW-0347">Helicase</keyword>
<comment type="catalytic activity">
    <reaction evidence="1">
        <text>ATP + H2O = ADP + phosphate + H(+)</text>
        <dbReference type="Rhea" id="RHEA:13065"/>
        <dbReference type="ChEBI" id="CHEBI:15377"/>
        <dbReference type="ChEBI" id="CHEBI:15378"/>
        <dbReference type="ChEBI" id="CHEBI:30616"/>
        <dbReference type="ChEBI" id="CHEBI:43474"/>
        <dbReference type="ChEBI" id="CHEBI:456216"/>
        <dbReference type="EC" id="5.6.2.3"/>
    </reaction>
</comment>
<proteinExistence type="inferred from homology"/>
<dbReference type="PANTHER" id="PTHR10492">
    <property type="match status" value="1"/>
</dbReference>
<organism evidence="3 4">
    <name type="scientific">Daucus carota subsp. sativus</name>
    <name type="common">Carrot</name>
    <dbReference type="NCBI Taxonomy" id="79200"/>
    <lineage>
        <taxon>Eukaryota</taxon>
        <taxon>Viridiplantae</taxon>
        <taxon>Streptophyta</taxon>
        <taxon>Embryophyta</taxon>
        <taxon>Tracheophyta</taxon>
        <taxon>Spermatophyta</taxon>
        <taxon>Magnoliopsida</taxon>
        <taxon>eudicotyledons</taxon>
        <taxon>Gunneridae</taxon>
        <taxon>Pentapetalae</taxon>
        <taxon>asterids</taxon>
        <taxon>campanulids</taxon>
        <taxon>Apiales</taxon>
        <taxon>Apiaceae</taxon>
        <taxon>Apioideae</taxon>
        <taxon>Scandiceae</taxon>
        <taxon>Daucinae</taxon>
        <taxon>Daucus</taxon>
        <taxon>Daucus sect. Daucus</taxon>
    </lineage>
</organism>
<accession>A0AAF0XYF3</accession>
<protein>
    <recommendedName>
        <fullName evidence="1">ATP-dependent DNA helicase</fullName>
        <ecNumber evidence="1">5.6.2.3</ecNumber>
    </recommendedName>
</protein>
<keyword evidence="1" id="KW-0547">Nucleotide-binding</keyword>
<evidence type="ECO:0000313" key="3">
    <source>
        <dbReference type="EMBL" id="WOH15204.1"/>
    </source>
</evidence>
<keyword evidence="4" id="KW-1185">Reference proteome</keyword>
<keyword evidence="1" id="KW-0234">DNA repair</keyword>
<evidence type="ECO:0000256" key="1">
    <source>
        <dbReference type="RuleBase" id="RU363044"/>
    </source>
</evidence>
<dbReference type="SUPFAM" id="SSF52540">
    <property type="entry name" value="P-loop containing nucleoside triphosphate hydrolases"/>
    <property type="match status" value="1"/>
</dbReference>
<comment type="similarity">
    <text evidence="1">Belongs to the helicase family.</text>
</comment>
<gene>
    <name evidence="3" type="ORF">DCAR_0934741</name>
</gene>
<dbReference type="EC" id="5.6.2.3" evidence="1"/>
<dbReference type="Gene3D" id="3.40.50.300">
    <property type="entry name" value="P-loop containing nucleotide triphosphate hydrolases"/>
    <property type="match status" value="1"/>
</dbReference>
<evidence type="ECO:0000313" key="4">
    <source>
        <dbReference type="Proteomes" id="UP000077755"/>
    </source>
</evidence>
<dbReference type="GO" id="GO:0005524">
    <property type="term" value="F:ATP binding"/>
    <property type="evidence" value="ECO:0007669"/>
    <property type="project" value="UniProtKB-KW"/>
</dbReference>
<keyword evidence="1" id="KW-0378">Hydrolase</keyword>
<dbReference type="InterPro" id="IPR010285">
    <property type="entry name" value="DNA_helicase_pif1-like_DEAD"/>
</dbReference>
<reference evidence="3" key="1">
    <citation type="journal article" date="2016" name="Nat. Genet.">
        <title>A high-quality carrot genome assembly provides new insights into carotenoid accumulation and asterid genome evolution.</title>
        <authorList>
            <person name="Iorizzo M."/>
            <person name="Ellison S."/>
            <person name="Senalik D."/>
            <person name="Zeng P."/>
            <person name="Satapoomin P."/>
            <person name="Huang J."/>
            <person name="Bowman M."/>
            <person name="Iovene M."/>
            <person name="Sanseverino W."/>
            <person name="Cavagnaro P."/>
            <person name="Yildiz M."/>
            <person name="Macko-Podgorni A."/>
            <person name="Moranska E."/>
            <person name="Grzebelus E."/>
            <person name="Grzebelus D."/>
            <person name="Ashrafi H."/>
            <person name="Zheng Z."/>
            <person name="Cheng S."/>
            <person name="Spooner D."/>
            <person name="Van Deynze A."/>
            <person name="Simon P."/>
        </authorList>
    </citation>
    <scope>NUCLEOTIDE SEQUENCE</scope>
    <source>
        <tissue evidence="3">Leaf</tissue>
    </source>
</reference>
<sequence>MCVEIEKLFNDIGKSLKDFPYLPFPTSIYMAADMNRLILEETSYNVAEMKEKHDINYKKLNAEQKDVYKAVIDSVDAKKGGLFFVHGSGGCGKTFLWQTIISFLRSKRKIVLPVASSGTAATLLPGGEQHTLAFTYL</sequence>
<reference evidence="3" key="2">
    <citation type="submission" date="2022-03" db="EMBL/GenBank/DDBJ databases">
        <title>Draft title - Genomic analysis of global carrot germplasm unveils the trajectory of domestication and the origin of high carotenoid orange carrot.</title>
        <authorList>
            <person name="Iorizzo M."/>
            <person name="Ellison S."/>
            <person name="Senalik D."/>
            <person name="Macko-Podgorni A."/>
            <person name="Grzebelus D."/>
            <person name="Bostan H."/>
            <person name="Rolling W."/>
            <person name="Curaba J."/>
            <person name="Simon P."/>
        </authorList>
    </citation>
    <scope>NUCLEOTIDE SEQUENCE</scope>
    <source>
        <tissue evidence="3">Leaf</tissue>
    </source>
</reference>
<dbReference type="EMBL" id="CP093351">
    <property type="protein sequence ID" value="WOH15204.1"/>
    <property type="molecule type" value="Genomic_DNA"/>
</dbReference>
<dbReference type="GO" id="GO:0016787">
    <property type="term" value="F:hydrolase activity"/>
    <property type="evidence" value="ECO:0007669"/>
    <property type="project" value="UniProtKB-KW"/>
</dbReference>
<name>A0AAF0XYF3_DAUCS</name>
<keyword evidence="1" id="KW-0233">DNA recombination</keyword>
<dbReference type="GO" id="GO:0006281">
    <property type="term" value="P:DNA repair"/>
    <property type="evidence" value="ECO:0007669"/>
    <property type="project" value="UniProtKB-KW"/>
</dbReference>
<feature type="domain" description="DNA helicase Pif1-like DEAD-box helicase" evidence="2">
    <location>
        <begin position="59"/>
        <end position="129"/>
    </location>
</feature>
<keyword evidence="1" id="KW-0067">ATP-binding</keyword>
<dbReference type="PANTHER" id="PTHR10492:SF90">
    <property type="entry name" value="ATP-DEPENDENT DNA HELICASE"/>
    <property type="match status" value="1"/>
</dbReference>
<dbReference type="Proteomes" id="UP000077755">
    <property type="component" value="Chromosome 9"/>
</dbReference>
<dbReference type="Pfam" id="PF05970">
    <property type="entry name" value="PIF1"/>
    <property type="match status" value="1"/>
</dbReference>
<evidence type="ECO:0000259" key="2">
    <source>
        <dbReference type="Pfam" id="PF05970"/>
    </source>
</evidence>
<dbReference type="GO" id="GO:0000723">
    <property type="term" value="P:telomere maintenance"/>
    <property type="evidence" value="ECO:0007669"/>
    <property type="project" value="InterPro"/>
</dbReference>
<dbReference type="GO" id="GO:0043139">
    <property type="term" value="F:5'-3' DNA helicase activity"/>
    <property type="evidence" value="ECO:0007669"/>
    <property type="project" value="UniProtKB-EC"/>
</dbReference>
<dbReference type="AlphaFoldDB" id="A0AAF0XYF3"/>
<comment type="cofactor">
    <cofactor evidence="1">
        <name>Mg(2+)</name>
        <dbReference type="ChEBI" id="CHEBI:18420"/>
    </cofactor>
</comment>
<dbReference type="InterPro" id="IPR027417">
    <property type="entry name" value="P-loop_NTPase"/>
</dbReference>